<keyword evidence="8" id="KW-1185">Reference proteome</keyword>
<protein>
    <submittedName>
        <fullName evidence="7">HAMP domain-containing protein</fullName>
    </submittedName>
</protein>
<dbReference type="PANTHER" id="PTHR32089:SF112">
    <property type="entry name" value="LYSOZYME-LIKE PROTEIN-RELATED"/>
    <property type="match status" value="1"/>
</dbReference>
<dbReference type="SUPFAM" id="SSF58104">
    <property type="entry name" value="Methyl-accepting chemotaxis protein (MCP) signaling domain"/>
    <property type="match status" value="1"/>
</dbReference>
<reference evidence="7 8" key="2">
    <citation type="submission" date="2018-12" db="EMBL/GenBank/DDBJ databases">
        <title>Rhizobacter gummiphilus sp. nov., a rubber-degrading bacterium isolated from the soil of a botanical garden in Japan.</title>
        <authorList>
            <person name="Shunsuke S.S."/>
        </authorList>
    </citation>
    <scope>NUCLEOTIDE SEQUENCE [LARGE SCALE GENOMIC DNA]</scope>
    <source>
        <strain evidence="7 8">S-16</strain>
    </source>
</reference>
<dbReference type="PROSITE" id="PS50885">
    <property type="entry name" value="HAMP"/>
    <property type="match status" value="2"/>
</dbReference>
<evidence type="ECO:0000313" key="8">
    <source>
        <dbReference type="Proteomes" id="UP000267464"/>
    </source>
</evidence>
<sequence length="594" mass="63525">MMRRLHDVPIRRKLMWISVISSTVALLLAGAILALYEVYSYRTQQLQDANVQADLLGASVTASLEFNERRTAQDYLNAFKTHPDFLAAAVYAADGSAFASYTRGNSADAARRELPARAQEFGVRFDDGELVGFWPVRQGRNTVGSIYLRIATEPLGVRMLRYGGVILLVMLGSMLIALPVTNRMHAVIASPLASMAEASRRMAAGDLVDVPGGEGRADEIGQLQDAFHQMSTSLQAKAQVAREIAGGNLALKVVPQSEHDVLGKAFADMVDNLHEKAETARLIATGDLTVPVRLQSERDEFGRAFAVMVENLREFNRQVSDGIGVLGSSTSAILSGTTQVAAGASQAAAVISQTAVTLDEVKQTALVSTQKARYVADAAQRAREVSQAGRQSVEETMAGMQQIREQMEMIADSIMRLSEQTQAIGEIIASVNDLSEQTNLLSVNASIEAAKAGEHGVGFSVVAQEVKSLAAQSRQATAQVRNILSEIQKATTNAVLAAEQGAKVVDIGARQSQSAGEAIQRLTDSIAESASAASQIAVSAQQQMVGMDQLAQAMGNIRTATTQNMDSTRQAEIAAHQLHELGVRLKSMAGLYKV</sequence>
<dbReference type="EMBL" id="QUSW01000006">
    <property type="protein sequence ID" value="RQP22855.1"/>
    <property type="molecule type" value="Genomic_DNA"/>
</dbReference>
<dbReference type="CDD" id="cd06225">
    <property type="entry name" value="HAMP"/>
    <property type="match status" value="2"/>
</dbReference>
<dbReference type="AlphaFoldDB" id="A0A3N7JVC5"/>
<dbReference type="Gene3D" id="6.10.340.10">
    <property type="match status" value="1"/>
</dbReference>
<evidence type="ECO:0000256" key="2">
    <source>
        <dbReference type="ARBA" id="ARBA00029447"/>
    </source>
</evidence>
<dbReference type="InterPro" id="IPR004089">
    <property type="entry name" value="MCPsignal_dom"/>
</dbReference>
<evidence type="ECO:0000256" key="3">
    <source>
        <dbReference type="PROSITE-ProRule" id="PRU00284"/>
    </source>
</evidence>
<keyword evidence="1 3" id="KW-0807">Transducer</keyword>
<dbReference type="Gene3D" id="1.10.287.950">
    <property type="entry name" value="Methyl-accepting chemotaxis protein"/>
    <property type="match status" value="1"/>
</dbReference>
<feature type="domain" description="HAMP" evidence="6">
    <location>
        <begin position="186"/>
        <end position="239"/>
    </location>
</feature>
<evidence type="ECO:0000313" key="7">
    <source>
        <dbReference type="EMBL" id="RQP22855.1"/>
    </source>
</evidence>
<evidence type="ECO:0000256" key="1">
    <source>
        <dbReference type="ARBA" id="ARBA00023224"/>
    </source>
</evidence>
<evidence type="ECO:0000256" key="4">
    <source>
        <dbReference type="SAM" id="Phobius"/>
    </source>
</evidence>
<dbReference type="InterPro" id="IPR033417">
    <property type="entry name" value="CHASE8"/>
</dbReference>
<keyword evidence="4" id="KW-1133">Transmembrane helix</keyword>
<evidence type="ECO:0000259" key="5">
    <source>
        <dbReference type="PROSITE" id="PS50111"/>
    </source>
</evidence>
<proteinExistence type="inferred from homology"/>
<dbReference type="SMART" id="SM00283">
    <property type="entry name" value="MA"/>
    <property type="match status" value="1"/>
</dbReference>
<gene>
    <name evidence="7" type="ORF">DZC73_21450</name>
</gene>
<feature type="transmembrane region" description="Helical" evidence="4">
    <location>
        <begin position="159"/>
        <end position="180"/>
    </location>
</feature>
<dbReference type="SUPFAM" id="SSF158472">
    <property type="entry name" value="HAMP domain-like"/>
    <property type="match status" value="1"/>
</dbReference>
<comment type="similarity">
    <text evidence="2">Belongs to the methyl-accepting chemotaxis (MCP) protein family.</text>
</comment>
<feature type="domain" description="Methyl-accepting transducer" evidence="5">
    <location>
        <begin position="322"/>
        <end position="558"/>
    </location>
</feature>
<feature type="transmembrane region" description="Helical" evidence="4">
    <location>
        <begin position="14"/>
        <end position="36"/>
    </location>
</feature>
<dbReference type="PROSITE" id="PS50111">
    <property type="entry name" value="CHEMOTAXIS_TRANSDUC_2"/>
    <property type="match status" value="1"/>
</dbReference>
<comment type="caution">
    <text evidence="7">The sequence shown here is derived from an EMBL/GenBank/DDBJ whole genome shotgun (WGS) entry which is preliminary data.</text>
</comment>
<dbReference type="OrthoDB" id="9763018at2"/>
<dbReference type="Proteomes" id="UP000267464">
    <property type="component" value="Unassembled WGS sequence"/>
</dbReference>
<dbReference type="Pfam" id="PF00015">
    <property type="entry name" value="MCPsignal"/>
    <property type="match status" value="1"/>
</dbReference>
<organism evidence="7 8">
    <name type="scientific">Piscinibacter terrae</name>
    <dbReference type="NCBI Taxonomy" id="2496871"/>
    <lineage>
        <taxon>Bacteria</taxon>
        <taxon>Pseudomonadati</taxon>
        <taxon>Pseudomonadota</taxon>
        <taxon>Betaproteobacteria</taxon>
        <taxon>Burkholderiales</taxon>
        <taxon>Sphaerotilaceae</taxon>
        <taxon>Piscinibacter</taxon>
    </lineage>
</organism>
<name>A0A3N7JVC5_9BURK</name>
<keyword evidence="4" id="KW-0812">Transmembrane</keyword>
<dbReference type="GO" id="GO:0016020">
    <property type="term" value="C:membrane"/>
    <property type="evidence" value="ECO:0007669"/>
    <property type="project" value="InterPro"/>
</dbReference>
<reference evidence="7 8" key="1">
    <citation type="submission" date="2018-08" db="EMBL/GenBank/DDBJ databases">
        <authorList>
            <person name="Khan S.A."/>
            <person name="Jeon C.O."/>
            <person name="Chun B.H."/>
            <person name="Jeong S.E."/>
        </authorList>
    </citation>
    <scope>NUCLEOTIDE SEQUENCE [LARGE SCALE GENOMIC DNA]</scope>
    <source>
        <strain evidence="7 8">S-16</strain>
    </source>
</reference>
<dbReference type="Pfam" id="PF00672">
    <property type="entry name" value="HAMP"/>
    <property type="match status" value="1"/>
</dbReference>
<dbReference type="Pfam" id="PF17152">
    <property type="entry name" value="CHASE8"/>
    <property type="match status" value="1"/>
</dbReference>
<dbReference type="GO" id="GO:0007165">
    <property type="term" value="P:signal transduction"/>
    <property type="evidence" value="ECO:0007669"/>
    <property type="project" value="UniProtKB-KW"/>
</dbReference>
<accession>A0A3N7JVC5</accession>
<keyword evidence="4" id="KW-0472">Membrane</keyword>
<dbReference type="InterPro" id="IPR003660">
    <property type="entry name" value="HAMP_dom"/>
</dbReference>
<dbReference type="RefSeq" id="WP_124542433.1">
    <property type="nucleotide sequence ID" value="NZ_QUSW01000006.1"/>
</dbReference>
<evidence type="ECO:0000259" key="6">
    <source>
        <dbReference type="PROSITE" id="PS50885"/>
    </source>
</evidence>
<feature type="domain" description="HAMP" evidence="6">
    <location>
        <begin position="277"/>
        <end position="317"/>
    </location>
</feature>
<dbReference type="PANTHER" id="PTHR32089">
    <property type="entry name" value="METHYL-ACCEPTING CHEMOTAXIS PROTEIN MCPB"/>
    <property type="match status" value="1"/>
</dbReference>
<dbReference type="SMART" id="SM00304">
    <property type="entry name" value="HAMP"/>
    <property type="match status" value="2"/>
</dbReference>